<dbReference type="PRINTS" id="PR00032">
    <property type="entry name" value="HTHARAC"/>
</dbReference>
<proteinExistence type="predicted"/>
<evidence type="ECO:0000313" key="5">
    <source>
        <dbReference type="EMBL" id="MBC5606658.1"/>
    </source>
</evidence>
<dbReference type="InterPro" id="IPR014710">
    <property type="entry name" value="RmlC-like_jellyroll"/>
</dbReference>
<protein>
    <submittedName>
        <fullName evidence="5">Helix-turn-helix transcriptional regulator</fullName>
    </submittedName>
</protein>
<dbReference type="Gene3D" id="2.60.120.10">
    <property type="entry name" value="Jelly Rolls"/>
    <property type="match status" value="1"/>
</dbReference>
<dbReference type="Proteomes" id="UP000600600">
    <property type="component" value="Unassembled WGS sequence"/>
</dbReference>
<dbReference type="InterPro" id="IPR011051">
    <property type="entry name" value="RmlC_Cupin_sf"/>
</dbReference>
<dbReference type="InterPro" id="IPR020449">
    <property type="entry name" value="Tscrpt_reg_AraC-type_HTH"/>
</dbReference>
<evidence type="ECO:0000259" key="4">
    <source>
        <dbReference type="PROSITE" id="PS01124"/>
    </source>
</evidence>
<organism evidence="5 6">
    <name type="scientific">Bacteroides difficilis</name>
    <dbReference type="NCBI Taxonomy" id="2763021"/>
    <lineage>
        <taxon>Bacteria</taxon>
        <taxon>Pseudomonadati</taxon>
        <taxon>Bacteroidota</taxon>
        <taxon>Bacteroidia</taxon>
        <taxon>Bacteroidales</taxon>
        <taxon>Bacteroidaceae</taxon>
        <taxon>Bacteroides</taxon>
    </lineage>
</organism>
<name>A0ABR7CFV0_9BACE</name>
<evidence type="ECO:0000256" key="2">
    <source>
        <dbReference type="ARBA" id="ARBA00023125"/>
    </source>
</evidence>
<dbReference type="InterPro" id="IPR013096">
    <property type="entry name" value="Cupin_2"/>
</dbReference>
<sequence>MSQTENHSYTFDCVHLAPDEQIGSHQHSTWELSYVITGAGMRTIGDMTEPFSSGEVVLVPPGISHCWYFDNKVTDTEGKIENITLLLDNTFLNNCAALGSELSEYADRFKKNTSAVKFTKEKSGAIIGILKKMCGENAAERIASIIKLIILIGESGGMKVVGKSQKTDKEKERMQQIQTYVVCNAKRNITLDDVARHIGMNRTSFCIFFKRTTGQTFVTYLNEHRIRLACQLLRQKKMSVSEICYAVGFNDVPYFNRVFKRCNGVTPRKYK</sequence>
<dbReference type="SUPFAM" id="SSF51182">
    <property type="entry name" value="RmlC-like cupins"/>
    <property type="match status" value="1"/>
</dbReference>
<keyword evidence="3" id="KW-0804">Transcription</keyword>
<dbReference type="Pfam" id="PF07883">
    <property type="entry name" value="Cupin_2"/>
    <property type="match status" value="1"/>
</dbReference>
<evidence type="ECO:0000256" key="1">
    <source>
        <dbReference type="ARBA" id="ARBA00023015"/>
    </source>
</evidence>
<keyword evidence="6" id="KW-1185">Reference proteome</keyword>
<dbReference type="PROSITE" id="PS00041">
    <property type="entry name" value="HTH_ARAC_FAMILY_1"/>
    <property type="match status" value="1"/>
</dbReference>
<dbReference type="PROSITE" id="PS01124">
    <property type="entry name" value="HTH_ARAC_FAMILY_2"/>
    <property type="match status" value="1"/>
</dbReference>
<feature type="domain" description="HTH araC/xylS-type" evidence="4">
    <location>
        <begin position="175"/>
        <end position="271"/>
    </location>
</feature>
<dbReference type="InterPro" id="IPR009057">
    <property type="entry name" value="Homeodomain-like_sf"/>
</dbReference>
<dbReference type="RefSeq" id="WP_186968238.1">
    <property type="nucleotide sequence ID" value="NZ_CP182814.1"/>
</dbReference>
<dbReference type="EMBL" id="JACOOE010000011">
    <property type="protein sequence ID" value="MBC5606658.1"/>
    <property type="molecule type" value="Genomic_DNA"/>
</dbReference>
<dbReference type="InterPro" id="IPR018062">
    <property type="entry name" value="HTH_AraC-typ_CS"/>
</dbReference>
<keyword evidence="2" id="KW-0238">DNA-binding</keyword>
<keyword evidence="1" id="KW-0805">Transcription regulation</keyword>
<dbReference type="InterPro" id="IPR018060">
    <property type="entry name" value="HTH_AraC"/>
</dbReference>
<dbReference type="SMART" id="SM00342">
    <property type="entry name" value="HTH_ARAC"/>
    <property type="match status" value="1"/>
</dbReference>
<gene>
    <name evidence="5" type="ORF">H8S67_18565</name>
</gene>
<reference evidence="5 6" key="1">
    <citation type="submission" date="2020-08" db="EMBL/GenBank/DDBJ databases">
        <title>Genome public.</title>
        <authorList>
            <person name="Liu C."/>
            <person name="Sun Q."/>
        </authorList>
    </citation>
    <scope>NUCLEOTIDE SEQUENCE [LARGE SCALE GENOMIC DNA]</scope>
    <source>
        <strain evidence="5 6">M27</strain>
    </source>
</reference>
<dbReference type="SUPFAM" id="SSF46689">
    <property type="entry name" value="Homeodomain-like"/>
    <property type="match status" value="2"/>
</dbReference>
<accession>A0ABR7CFV0</accession>
<evidence type="ECO:0000313" key="6">
    <source>
        <dbReference type="Proteomes" id="UP000600600"/>
    </source>
</evidence>
<dbReference type="Gene3D" id="1.10.10.60">
    <property type="entry name" value="Homeodomain-like"/>
    <property type="match status" value="2"/>
</dbReference>
<dbReference type="PANTHER" id="PTHR43280:SF2">
    <property type="entry name" value="HTH-TYPE TRANSCRIPTIONAL REGULATOR EXSA"/>
    <property type="match status" value="1"/>
</dbReference>
<dbReference type="Pfam" id="PF12833">
    <property type="entry name" value="HTH_18"/>
    <property type="match status" value="1"/>
</dbReference>
<dbReference type="PANTHER" id="PTHR43280">
    <property type="entry name" value="ARAC-FAMILY TRANSCRIPTIONAL REGULATOR"/>
    <property type="match status" value="1"/>
</dbReference>
<comment type="caution">
    <text evidence="5">The sequence shown here is derived from an EMBL/GenBank/DDBJ whole genome shotgun (WGS) entry which is preliminary data.</text>
</comment>
<evidence type="ECO:0000256" key="3">
    <source>
        <dbReference type="ARBA" id="ARBA00023163"/>
    </source>
</evidence>